<reference evidence="15" key="2">
    <citation type="journal article" date="2018" name="Plant J.">
        <title>The Sorghum bicolor reference genome: improved assembly, gene annotations, a transcriptome atlas, and signatures of genome organization.</title>
        <authorList>
            <person name="McCormick R.F."/>
            <person name="Truong S.K."/>
            <person name="Sreedasyam A."/>
            <person name="Jenkins J."/>
            <person name="Shu S."/>
            <person name="Sims D."/>
            <person name="Kennedy M."/>
            <person name="Amirebrahimi M."/>
            <person name="Weers B.D."/>
            <person name="McKinley B."/>
            <person name="Mattison A."/>
            <person name="Morishige D.T."/>
            <person name="Grimwood J."/>
            <person name="Schmutz J."/>
            <person name="Mullet J.E."/>
        </authorList>
    </citation>
    <scope>NUCLEOTIDE SEQUENCE [LARGE SCALE GENOMIC DNA]</scope>
    <source>
        <strain evidence="15">cv. BTx623</strain>
    </source>
</reference>
<dbReference type="NCBIfam" id="NF002772">
    <property type="entry name" value="PRK02862.1"/>
    <property type="match status" value="1"/>
</dbReference>
<evidence type="ECO:0000256" key="6">
    <source>
        <dbReference type="ARBA" id="ARBA00022679"/>
    </source>
</evidence>
<dbReference type="PROSITE" id="PS00809">
    <property type="entry name" value="ADP_GLC_PYROPHOSPH_2"/>
    <property type="match status" value="1"/>
</dbReference>
<evidence type="ECO:0000256" key="4">
    <source>
        <dbReference type="ARBA" id="ARBA00012460"/>
    </source>
</evidence>
<evidence type="ECO:0000256" key="10">
    <source>
        <dbReference type="ARBA" id="ARBA00022922"/>
    </source>
</evidence>
<keyword evidence="6 11" id="KW-0808">Transferase</keyword>
<dbReference type="PROSITE" id="PS00808">
    <property type="entry name" value="ADP_GLC_PYROPHOSPH_1"/>
    <property type="match status" value="1"/>
</dbReference>
<name>A0A1Z5R3X9_SORBI</name>
<dbReference type="Pfam" id="PF25247">
    <property type="entry name" value="LbH_GLGC"/>
    <property type="match status" value="1"/>
</dbReference>
<evidence type="ECO:0000256" key="12">
    <source>
        <dbReference type="SAM" id="MobiDB-lite"/>
    </source>
</evidence>
<dbReference type="InterPro" id="IPR011004">
    <property type="entry name" value="Trimer_LpxA-like_sf"/>
</dbReference>
<gene>
    <name evidence="14" type="ORF">SORBI_3009G245000</name>
</gene>
<evidence type="ECO:0000256" key="5">
    <source>
        <dbReference type="ARBA" id="ARBA00022533"/>
    </source>
</evidence>
<protein>
    <recommendedName>
        <fullName evidence="4 11">Glucose-1-phosphate adenylyltransferase</fullName>
        <ecNumber evidence="4 11">2.7.7.27</ecNumber>
    </recommendedName>
    <alternativeName>
        <fullName evidence="11">ADP-glucose pyrophosphorylase</fullName>
    </alternativeName>
</protein>
<dbReference type="InParanoid" id="A0A1Z5R3X9"/>
<dbReference type="InterPro" id="IPR011831">
    <property type="entry name" value="ADP-Glc_PPase"/>
</dbReference>
<dbReference type="AlphaFoldDB" id="A0A1Z5R3X9"/>
<evidence type="ECO:0000313" key="15">
    <source>
        <dbReference type="Proteomes" id="UP000000768"/>
    </source>
</evidence>
<dbReference type="CDD" id="cd04651">
    <property type="entry name" value="LbH_G1P_AT_C"/>
    <property type="match status" value="1"/>
</dbReference>
<comment type="pathway">
    <text evidence="2 11">Glycan biosynthesis; starch biosynthesis.</text>
</comment>
<comment type="subunit">
    <text evidence="11">Heterotetramer.</text>
</comment>
<dbReference type="EC" id="2.7.7.27" evidence="4 11"/>
<dbReference type="Gene3D" id="2.160.10.10">
    <property type="entry name" value="Hexapeptide repeat proteins"/>
    <property type="match status" value="1"/>
</dbReference>
<keyword evidence="7 11" id="KW-0548">Nucleotidyltransferase</keyword>
<comment type="similarity">
    <text evidence="3 11">Belongs to the bacterial/plant glucose-1-phosphate adenylyltransferase family.</text>
</comment>
<keyword evidence="11" id="KW-0150">Chloroplast</keyword>
<dbReference type="OMA" id="RKWPLHT"/>
<dbReference type="NCBIfam" id="TIGR02091">
    <property type="entry name" value="glgC"/>
    <property type="match status" value="1"/>
</dbReference>
<dbReference type="GO" id="GO:0009507">
    <property type="term" value="C:chloroplast"/>
    <property type="evidence" value="ECO:0007669"/>
    <property type="project" value="UniProtKB-SubCell"/>
</dbReference>
<dbReference type="FunCoup" id="A0A1Z5R3X9">
    <property type="interactions" value="204"/>
</dbReference>
<feature type="domain" description="Nucleotidyl transferase" evidence="13">
    <location>
        <begin position="249"/>
        <end position="525"/>
    </location>
</feature>
<feature type="region of interest" description="Disordered" evidence="12">
    <location>
        <begin position="33"/>
        <end position="56"/>
    </location>
</feature>
<dbReference type="PANTHER" id="PTHR43523">
    <property type="entry name" value="GLUCOSE-1-PHOSPHATE ADENYLYLTRANSFERASE-RELATED"/>
    <property type="match status" value="1"/>
</dbReference>
<dbReference type="UniPathway" id="UPA00152"/>
<reference evidence="14 15" key="1">
    <citation type="journal article" date="2009" name="Nature">
        <title>The Sorghum bicolor genome and the diversification of grasses.</title>
        <authorList>
            <person name="Paterson A.H."/>
            <person name="Bowers J.E."/>
            <person name="Bruggmann R."/>
            <person name="Dubchak I."/>
            <person name="Grimwood J."/>
            <person name="Gundlach H."/>
            <person name="Haberer G."/>
            <person name="Hellsten U."/>
            <person name="Mitros T."/>
            <person name="Poliakov A."/>
            <person name="Schmutz J."/>
            <person name="Spannagl M."/>
            <person name="Tang H."/>
            <person name="Wang X."/>
            <person name="Wicker T."/>
            <person name="Bharti A.K."/>
            <person name="Chapman J."/>
            <person name="Feltus F.A."/>
            <person name="Gowik U."/>
            <person name="Grigoriev I.V."/>
            <person name="Lyons E."/>
            <person name="Maher C.A."/>
            <person name="Martis M."/>
            <person name="Narechania A."/>
            <person name="Otillar R.P."/>
            <person name="Penning B.W."/>
            <person name="Salamov A.A."/>
            <person name="Wang Y."/>
            <person name="Zhang L."/>
            <person name="Carpita N.C."/>
            <person name="Freeling M."/>
            <person name="Gingle A.R."/>
            <person name="Hash C.T."/>
            <person name="Keller B."/>
            <person name="Klein P."/>
            <person name="Kresovich S."/>
            <person name="McCann M.C."/>
            <person name="Ming R."/>
            <person name="Peterson D.G."/>
            <person name="Mehboob-ur-Rahman"/>
            <person name="Ware D."/>
            <person name="Westhoff P."/>
            <person name="Mayer K.F."/>
            <person name="Messing J."/>
            <person name="Rokhsar D.S."/>
        </authorList>
    </citation>
    <scope>NUCLEOTIDE SEQUENCE [LARGE SCALE GENOMIC DNA]</scope>
    <source>
        <strain evidence="15">cv. BTx623</strain>
    </source>
</reference>
<dbReference type="PANTHER" id="PTHR43523:SF12">
    <property type="entry name" value="GLUCOSE-1-PHOSPHATE ADENYLYLTRANSFERASE LARGE SUBUNIT 1, CHLOROPLASTIC-RELATED"/>
    <property type="match status" value="1"/>
</dbReference>
<dbReference type="PROSITE" id="PS00810">
    <property type="entry name" value="ADP_GLC_PYROPHOSPH_3"/>
    <property type="match status" value="1"/>
</dbReference>
<dbReference type="GO" id="GO:0008878">
    <property type="term" value="F:glucose-1-phosphate adenylyltransferase activity"/>
    <property type="evidence" value="ECO:0000318"/>
    <property type="project" value="GO_Central"/>
</dbReference>
<evidence type="ECO:0000256" key="7">
    <source>
        <dbReference type="ARBA" id="ARBA00022695"/>
    </source>
</evidence>
<organism evidence="14 15">
    <name type="scientific">Sorghum bicolor</name>
    <name type="common">Sorghum</name>
    <name type="synonym">Sorghum vulgare</name>
    <dbReference type="NCBI Taxonomy" id="4558"/>
    <lineage>
        <taxon>Eukaryota</taxon>
        <taxon>Viridiplantae</taxon>
        <taxon>Streptophyta</taxon>
        <taxon>Embryophyta</taxon>
        <taxon>Tracheophyta</taxon>
        <taxon>Spermatophyta</taxon>
        <taxon>Magnoliopsida</taxon>
        <taxon>Liliopsida</taxon>
        <taxon>Poales</taxon>
        <taxon>Poaceae</taxon>
        <taxon>PACMAD clade</taxon>
        <taxon>Panicoideae</taxon>
        <taxon>Andropogonodae</taxon>
        <taxon>Andropogoneae</taxon>
        <taxon>Sorghinae</taxon>
        <taxon>Sorghum</taxon>
    </lineage>
</organism>
<dbReference type="Proteomes" id="UP000000768">
    <property type="component" value="Chromosome 9"/>
</dbReference>
<dbReference type="eggNOG" id="KOG1322">
    <property type="taxonomic scope" value="Eukaryota"/>
</dbReference>
<dbReference type="Gramene" id="OQU78492">
    <property type="protein sequence ID" value="OQU78492"/>
    <property type="gene ID" value="SORBI_3009G245000"/>
</dbReference>
<dbReference type="SUPFAM" id="SSF53448">
    <property type="entry name" value="Nucleotide-diphospho-sugar transferases"/>
    <property type="match status" value="1"/>
</dbReference>
<dbReference type="GO" id="GO:0010170">
    <property type="term" value="C:glucose-1-phosphate adenylyltransferase complex"/>
    <property type="evidence" value="ECO:0000318"/>
    <property type="project" value="GO_Central"/>
</dbReference>
<dbReference type="GO" id="GO:0019252">
    <property type="term" value="P:starch biosynthetic process"/>
    <property type="evidence" value="ECO:0000318"/>
    <property type="project" value="GO_Central"/>
</dbReference>
<evidence type="ECO:0000256" key="2">
    <source>
        <dbReference type="ARBA" id="ARBA00004727"/>
    </source>
</evidence>
<keyword evidence="5" id="KW-0021">Allosteric enzyme</keyword>
<dbReference type="GO" id="GO:0005978">
    <property type="term" value="P:glycogen biosynthetic process"/>
    <property type="evidence" value="ECO:0007669"/>
    <property type="project" value="InterPro"/>
</dbReference>
<keyword evidence="10 11" id="KW-0750">Starch biosynthesis</keyword>
<dbReference type="EMBL" id="CM000768">
    <property type="protein sequence ID" value="OQU78492.1"/>
    <property type="molecule type" value="Genomic_DNA"/>
</dbReference>
<dbReference type="InterPro" id="IPR005835">
    <property type="entry name" value="NTP_transferase_dom"/>
</dbReference>
<dbReference type="InterPro" id="IPR005836">
    <property type="entry name" value="ADP_Glu_pyroP_CS"/>
</dbReference>
<evidence type="ECO:0000256" key="9">
    <source>
        <dbReference type="ARBA" id="ARBA00022840"/>
    </source>
</evidence>
<sequence>MEPIMQAIDDEAIFWSGKTQKRTVPAAGVRVTPDGERWRGAGAARGAGQGRAGHTRSAKRCRGHLLHRSSVHSVPISIFHFAICLGVVPLFPTPSNSNATAAPRFISRRPRHITTVSHRRGHPFSSSLTSDSRRHRSIHPPVGCSFFPSVRRSVPRCASAMQFSSVFPLEGKACMSPVRRGGEGAWSERVRIGNSCSIRRNKALRRMCFGARGAVSSAQCVLTSDAGPDTLVVRTSFRRNYADPNEVAAVILGGGTGTQLFPLTSTRATPAVPIGGCYRLIDIPMSNCFNSGINKIFVMTQFNSASLNRHIHRTYLGGGINFTDGSVEVLAATQMPGEAAGWFQGTADAVRKFIWVLEDYYKHKAIEHILILSGDQLYRMDYMELVQKHVDDNADITLSCAPVGESRASDYGLVKFDSSGRVIQFSEKPKGAALEEMKVDTSFLNFAIDDPTKYPYIASMGVYVFKRDVLLDLLKSRYAELHDFGSEILPKALHEHNVQAYVFTDYWEDIGTIRSFFDANMALCEQPPKFEFYDPKTPFFTSPRYLPPTKSDKCRIKDAIISHGCFLRECAIEHSIVGVRSRLNSGCELKNTMMMGADLYETEDEISRLLSEGKVPIGVGENTKISNCIIDMNARVGRNVSITNTEGVQEADRPELGYYIRSGIVVILKNATIKDGTVI</sequence>
<dbReference type="Pfam" id="PF00483">
    <property type="entry name" value="NTP_transferase"/>
    <property type="match status" value="1"/>
</dbReference>
<keyword evidence="9 11" id="KW-0067">ATP-binding</keyword>
<comment type="catalytic activity">
    <reaction evidence="1 11">
        <text>alpha-D-glucose 1-phosphate + ATP + H(+) = ADP-alpha-D-glucose + diphosphate</text>
        <dbReference type="Rhea" id="RHEA:12120"/>
        <dbReference type="ChEBI" id="CHEBI:15378"/>
        <dbReference type="ChEBI" id="CHEBI:30616"/>
        <dbReference type="ChEBI" id="CHEBI:33019"/>
        <dbReference type="ChEBI" id="CHEBI:57498"/>
        <dbReference type="ChEBI" id="CHEBI:58601"/>
        <dbReference type="EC" id="2.7.7.27"/>
    </reaction>
</comment>
<dbReference type="Gene3D" id="3.90.550.10">
    <property type="entry name" value="Spore Coat Polysaccharide Biosynthesis Protein SpsA, Chain A"/>
    <property type="match status" value="1"/>
</dbReference>
<evidence type="ECO:0000256" key="1">
    <source>
        <dbReference type="ARBA" id="ARBA00000956"/>
    </source>
</evidence>
<keyword evidence="11" id="KW-0934">Plastid</keyword>
<keyword evidence="15" id="KW-1185">Reference proteome</keyword>
<comment type="subcellular location">
    <subcellularLocation>
        <location evidence="11">Plastid</location>
        <location evidence="11">Chloroplast</location>
    </subcellularLocation>
</comment>
<evidence type="ECO:0000256" key="11">
    <source>
        <dbReference type="RuleBase" id="RU362093"/>
    </source>
</evidence>
<evidence type="ECO:0000259" key="13">
    <source>
        <dbReference type="Pfam" id="PF00483"/>
    </source>
</evidence>
<evidence type="ECO:0000256" key="8">
    <source>
        <dbReference type="ARBA" id="ARBA00022741"/>
    </source>
</evidence>
<evidence type="ECO:0000256" key="3">
    <source>
        <dbReference type="ARBA" id="ARBA00010443"/>
    </source>
</evidence>
<keyword evidence="8 11" id="KW-0547">Nucleotide-binding</keyword>
<comment type="function">
    <text evidence="11">This protein plays a role in synthesis of starch. It catalyzes the synthesis of the activated glycosyl donor, ADP-glucose from Glc-1-P and ATP.</text>
</comment>
<dbReference type="GO" id="GO:0005524">
    <property type="term" value="F:ATP binding"/>
    <property type="evidence" value="ECO:0007669"/>
    <property type="project" value="UniProtKB-KW"/>
</dbReference>
<dbReference type="InterPro" id="IPR029044">
    <property type="entry name" value="Nucleotide-diphossugar_trans"/>
</dbReference>
<dbReference type="SUPFAM" id="SSF51161">
    <property type="entry name" value="Trimeric LpxA-like enzymes"/>
    <property type="match status" value="1"/>
</dbReference>
<dbReference type="CDD" id="cd02508">
    <property type="entry name" value="ADP_Glucose_PP"/>
    <property type="match status" value="1"/>
</dbReference>
<evidence type="ECO:0000313" key="14">
    <source>
        <dbReference type="EMBL" id="OQU78492.1"/>
    </source>
</evidence>
<dbReference type="FunFam" id="3.90.550.10:FF:000030">
    <property type="entry name" value="Glucose-1-phosphate adenylyltransferase"/>
    <property type="match status" value="1"/>
</dbReference>
<proteinExistence type="inferred from homology"/>
<accession>A0A1Z5R3X9</accession>
<dbReference type="STRING" id="4558.A0A1Z5R3X9"/>